<evidence type="ECO:0000256" key="5">
    <source>
        <dbReference type="ARBA" id="ARBA00023136"/>
    </source>
</evidence>
<evidence type="ECO:0000256" key="6">
    <source>
        <dbReference type="ARBA" id="ARBA00035673"/>
    </source>
</evidence>
<evidence type="ECO:0000313" key="11">
    <source>
        <dbReference type="Proteomes" id="UP000826234"/>
    </source>
</evidence>
<feature type="transmembrane region" description="Helical" evidence="9">
    <location>
        <begin position="220"/>
        <end position="238"/>
    </location>
</feature>
<reference evidence="10 11" key="1">
    <citation type="journal article" date="2022" name="Gigascience">
        <title>A chromosome-level genome assembly and annotation of the desert horned lizard, Phrynosoma platyrhinos, provides insight into chromosomal rearrangements among reptiles.</title>
        <authorList>
            <person name="Koochekian N."/>
            <person name="Ascanio A."/>
            <person name="Farleigh K."/>
            <person name="Card D.C."/>
            <person name="Schield D.R."/>
            <person name="Castoe T.A."/>
            <person name="Jezkova T."/>
        </authorList>
    </citation>
    <scope>NUCLEOTIDE SEQUENCE [LARGE SCALE GENOMIC DNA]</scope>
    <source>
        <strain evidence="10">NK-2021</strain>
    </source>
</reference>
<feature type="transmembrane region" description="Helical" evidence="9">
    <location>
        <begin position="35"/>
        <end position="53"/>
    </location>
</feature>
<comment type="catalytic activity">
    <reaction evidence="7">
        <text>a 1-O-(1Z-alkenyl)-sn-glycero-3-phosphoethanolamine + H2O = a 2,3-saturated aldehyde + sn-glycero-3-phosphoethanolamine</text>
        <dbReference type="Rhea" id="RHEA:16905"/>
        <dbReference type="ChEBI" id="CHEBI:15377"/>
        <dbReference type="ChEBI" id="CHEBI:73359"/>
        <dbReference type="ChEBI" id="CHEBI:77288"/>
        <dbReference type="ChEBI" id="CHEBI:143890"/>
        <dbReference type="EC" id="3.3.2.2"/>
    </reaction>
</comment>
<evidence type="ECO:0000313" key="10">
    <source>
        <dbReference type="EMBL" id="KAH0626512.1"/>
    </source>
</evidence>
<evidence type="ECO:0000256" key="3">
    <source>
        <dbReference type="ARBA" id="ARBA00022692"/>
    </source>
</evidence>
<keyword evidence="4 9" id="KW-1133">Transmembrane helix</keyword>
<protein>
    <recommendedName>
        <fullName evidence="6">lysoplasmalogenase</fullName>
        <ecNumber evidence="6">3.3.2.2</ecNumber>
    </recommendedName>
</protein>
<dbReference type="Pfam" id="PF07947">
    <property type="entry name" value="YhhN"/>
    <property type="match status" value="1"/>
</dbReference>
<keyword evidence="5 9" id="KW-0472">Membrane</keyword>
<keyword evidence="11" id="KW-1185">Reference proteome</keyword>
<accession>A0ABQ7TAE2</accession>
<evidence type="ECO:0000256" key="4">
    <source>
        <dbReference type="ARBA" id="ARBA00022989"/>
    </source>
</evidence>
<feature type="transmembrane region" description="Helical" evidence="9">
    <location>
        <begin position="59"/>
        <end position="81"/>
    </location>
</feature>
<name>A0ABQ7TAE2_PHRPL</name>
<proteinExistence type="inferred from homology"/>
<dbReference type="Proteomes" id="UP000826234">
    <property type="component" value="Unassembled WGS sequence"/>
</dbReference>
<dbReference type="InterPro" id="IPR012506">
    <property type="entry name" value="TMEM86B-like"/>
</dbReference>
<comment type="catalytic activity">
    <reaction evidence="8">
        <text>a 1-O-(1Z-alkenyl)-sn-glycero-3-phosphocholine + H2O = a 2,3-saturated aldehyde + sn-glycerol 3-phosphocholine</text>
        <dbReference type="Rhea" id="RHEA:22544"/>
        <dbReference type="ChEBI" id="CHEBI:15377"/>
        <dbReference type="ChEBI" id="CHEBI:16870"/>
        <dbReference type="ChEBI" id="CHEBI:73359"/>
        <dbReference type="ChEBI" id="CHEBI:77287"/>
        <dbReference type="EC" id="3.3.2.2"/>
    </reaction>
</comment>
<evidence type="ECO:0000256" key="7">
    <source>
        <dbReference type="ARBA" id="ARBA00049458"/>
    </source>
</evidence>
<comment type="subcellular location">
    <subcellularLocation>
        <location evidence="1">Membrane</location>
        <topology evidence="1">Multi-pass membrane protein</topology>
    </subcellularLocation>
</comment>
<gene>
    <name evidence="10" type="ORF">JD844_001536</name>
</gene>
<evidence type="ECO:0000256" key="9">
    <source>
        <dbReference type="SAM" id="Phobius"/>
    </source>
</evidence>
<sequence>MLPSRALMFSSHIGRHGNAKPYTKLANNLFKTRSLLFKLLPFLISCVVYFALWLPEPSILATIVKCLPTLSLAFFVVSQSYSTGAWTPYSRRLFQGLLLSALGDACLVWPHLFLPGLAAFAACHISYTLAFGLSPFRPLILIIVAGLMIVSYIFLLLPCLKGIYIWAAAAYTGQLGIMTWRALSRPERQLSASVGSMFFAVSDLFVGLDKFCSSLPHPRLLIMSTYYIAQGLIAFSVTSQKVSRKEN</sequence>
<dbReference type="EC" id="3.3.2.2" evidence="6"/>
<organism evidence="10 11">
    <name type="scientific">Phrynosoma platyrhinos</name>
    <name type="common">Desert horned lizard</name>
    <dbReference type="NCBI Taxonomy" id="52577"/>
    <lineage>
        <taxon>Eukaryota</taxon>
        <taxon>Metazoa</taxon>
        <taxon>Chordata</taxon>
        <taxon>Craniata</taxon>
        <taxon>Vertebrata</taxon>
        <taxon>Euteleostomi</taxon>
        <taxon>Lepidosauria</taxon>
        <taxon>Squamata</taxon>
        <taxon>Bifurcata</taxon>
        <taxon>Unidentata</taxon>
        <taxon>Episquamata</taxon>
        <taxon>Toxicofera</taxon>
        <taxon>Iguania</taxon>
        <taxon>Phrynosomatidae</taxon>
        <taxon>Phrynosomatinae</taxon>
        <taxon>Phrynosoma</taxon>
    </lineage>
</organism>
<evidence type="ECO:0000256" key="8">
    <source>
        <dbReference type="ARBA" id="ARBA00049560"/>
    </source>
</evidence>
<dbReference type="PANTHER" id="PTHR31885:SF12">
    <property type="entry name" value="LYSOPLASMALOGENASE"/>
    <property type="match status" value="1"/>
</dbReference>
<evidence type="ECO:0000256" key="2">
    <source>
        <dbReference type="ARBA" id="ARBA00007375"/>
    </source>
</evidence>
<keyword evidence="3 9" id="KW-0812">Transmembrane</keyword>
<feature type="transmembrane region" description="Helical" evidence="9">
    <location>
        <begin position="163"/>
        <end position="183"/>
    </location>
</feature>
<comment type="caution">
    <text evidence="10">The sequence shown here is derived from an EMBL/GenBank/DDBJ whole genome shotgun (WGS) entry which is preliminary data.</text>
</comment>
<feature type="transmembrane region" description="Helical" evidence="9">
    <location>
        <begin position="140"/>
        <end position="157"/>
    </location>
</feature>
<dbReference type="EMBL" id="JAIPUX010000521">
    <property type="protein sequence ID" value="KAH0626512.1"/>
    <property type="molecule type" value="Genomic_DNA"/>
</dbReference>
<feature type="transmembrane region" description="Helical" evidence="9">
    <location>
        <begin position="93"/>
        <end position="110"/>
    </location>
</feature>
<comment type="similarity">
    <text evidence="2">Belongs to the TMEM86 family.</text>
</comment>
<dbReference type="PANTHER" id="PTHR31885">
    <property type="entry name" value="GH04784P"/>
    <property type="match status" value="1"/>
</dbReference>
<evidence type="ECO:0000256" key="1">
    <source>
        <dbReference type="ARBA" id="ARBA00004141"/>
    </source>
</evidence>